<sequence>MGLVLAEPTRLVPLDGLDIVDEHCLYLCCPYMGELKLCLSVGMASSCKTVKHITPISASLNKPSAAKQIQLQLEESFFHGQPASTRKTVEYVAERVASCCVKHMCNKLLPSIKQQGAADVAQLFSASSIVTAASGDSEGAVKQLKESLLTEATSIADRCCGNFRLQCDVREYCKNRCKLALPFLLADDVLEPVCTMCAQIAARFSQERVNTWIHSHITPGLFMKDFQLDIEKAFRNVGKLDHKNESICKSSHVVPSGGRSVKHLDVTESPARAIMRIQSMMWGLLSRGNSTVSEEQVVATLGIIQGTLCNRTDLIPSAERLLPSLVLDVALLLVAHHPDMMMTMRLKEQFVSVWRICEDCDTLAHLLCPRNVLLLSQSRHAAAKVWMCLAGLLAHLLSCGVLQPDSLEQQCVALLQNTWPQGILNLIALCIREVMRLYRGPGG</sequence>
<protein>
    <recommendedName>
        <fullName evidence="1">Codanin-1 C-terminal domain-containing protein</fullName>
    </recommendedName>
</protein>
<dbReference type="Proteomes" id="UP000502823">
    <property type="component" value="Unassembled WGS sequence"/>
</dbReference>
<dbReference type="InterPro" id="IPR040031">
    <property type="entry name" value="Codanin-1"/>
</dbReference>
<dbReference type="AlphaFoldDB" id="A0A6L2PFA5"/>
<dbReference type="Pfam" id="PF15296">
    <property type="entry name" value="Codanin-1_C"/>
    <property type="match status" value="1"/>
</dbReference>
<organism evidence="2 3">
    <name type="scientific">Coptotermes formosanus</name>
    <name type="common">Formosan subterranean termite</name>
    <dbReference type="NCBI Taxonomy" id="36987"/>
    <lineage>
        <taxon>Eukaryota</taxon>
        <taxon>Metazoa</taxon>
        <taxon>Ecdysozoa</taxon>
        <taxon>Arthropoda</taxon>
        <taxon>Hexapoda</taxon>
        <taxon>Insecta</taxon>
        <taxon>Pterygota</taxon>
        <taxon>Neoptera</taxon>
        <taxon>Polyneoptera</taxon>
        <taxon>Dictyoptera</taxon>
        <taxon>Blattodea</taxon>
        <taxon>Blattoidea</taxon>
        <taxon>Termitoidae</taxon>
        <taxon>Rhinotermitidae</taxon>
        <taxon>Coptotermes</taxon>
    </lineage>
</organism>
<dbReference type="EMBL" id="BLKM01004375">
    <property type="protein sequence ID" value="GFG31221.1"/>
    <property type="molecule type" value="Genomic_DNA"/>
</dbReference>
<evidence type="ECO:0000313" key="2">
    <source>
        <dbReference type="EMBL" id="GFG31221.1"/>
    </source>
</evidence>
<name>A0A6L2PFA5_COPFO</name>
<feature type="non-terminal residue" evidence="2">
    <location>
        <position position="443"/>
    </location>
</feature>
<accession>A0A6L2PFA5</accession>
<dbReference type="GO" id="GO:0005634">
    <property type="term" value="C:nucleus"/>
    <property type="evidence" value="ECO:0007669"/>
    <property type="project" value="TreeGrafter"/>
</dbReference>
<dbReference type="PANTHER" id="PTHR28678:SF1">
    <property type="entry name" value="CODANIN-1"/>
    <property type="match status" value="1"/>
</dbReference>
<dbReference type="GO" id="GO:0006325">
    <property type="term" value="P:chromatin organization"/>
    <property type="evidence" value="ECO:0007669"/>
    <property type="project" value="TreeGrafter"/>
</dbReference>
<evidence type="ECO:0000259" key="1">
    <source>
        <dbReference type="Pfam" id="PF15296"/>
    </source>
</evidence>
<comment type="caution">
    <text evidence="2">The sequence shown here is derived from an EMBL/GenBank/DDBJ whole genome shotgun (WGS) entry which is preliminary data.</text>
</comment>
<feature type="domain" description="Codanin-1 C-terminal" evidence="1">
    <location>
        <begin position="15"/>
        <end position="121"/>
    </location>
</feature>
<proteinExistence type="predicted"/>
<dbReference type="OrthoDB" id="20982at2759"/>
<dbReference type="InterPro" id="IPR028171">
    <property type="entry name" value="Codanin-1_C"/>
</dbReference>
<reference evidence="3" key="1">
    <citation type="submission" date="2020-01" db="EMBL/GenBank/DDBJ databases">
        <title>Draft genome sequence of the Termite Coptotermes fromosanus.</title>
        <authorList>
            <person name="Itakura S."/>
            <person name="Yosikawa Y."/>
            <person name="Umezawa K."/>
        </authorList>
    </citation>
    <scope>NUCLEOTIDE SEQUENCE [LARGE SCALE GENOMIC DNA]</scope>
</reference>
<dbReference type="PANTHER" id="PTHR28678">
    <property type="entry name" value="CODANIN-1"/>
    <property type="match status" value="1"/>
</dbReference>
<evidence type="ECO:0000313" key="3">
    <source>
        <dbReference type="Proteomes" id="UP000502823"/>
    </source>
</evidence>
<gene>
    <name evidence="2" type="ORF">Cfor_07633</name>
</gene>
<keyword evidence="3" id="KW-1185">Reference proteome</keyword>
<dbReference type="InParanoid" id="A0A6L2PFA5"/>